<evidence type="ECO:0000256" key="2">
    <source>
        <dbReference type="ARBA" id="ARBA00022679"/>
    </source>
</evidence>
<proteinExistence type="predicted"/>
<evidence type="ECO:0000259" key="3">
    <source>
        <dbReference type="Pfam" id="PF01555"/>
    </source>
</evidence>
<keyword evidence="1" id="KW-0489">Methyltransferase</keyword>
<dbReference type="GO" id="GO:0008170">
    <property type="term" value="F:N-methyltransferase activity"/>
    <property type="evidence" value="ECO:0007669"/>
    <property type="project" value="InterPro"/>
</dbReference>
<dbReference type="Pfam" id="PF01555">
    <property type="entry name" value="N6_N4_Mtase"/>
    <property type="match status" value="1"/>
</dbReference>
<dbReference type="InterPro" id="IPR001091">
    <property type="entry name" value="RM_Methyltransferase"/>
</dbReference>
<dbReference type="GO" id="GO:0003677">
    <property type="term" value="F:DNA binding"/>
    <property type="evidence" value="ECO:0007669"/>
    <property type="project" value="InterPro"/>
</dbReference>
<dbReference type="PANTHER" id="PTHR13370:SF3">
    <property type="entry name" value="TRNA (GUANINE(10)-N2)-METHYLTRANSFERASE HOMOLOG"/>
    <property type="match status" value="1"/>
</dbReference>
<accession>X1T4F2</accession>
<gene>
    <name evidence="4" type="ORF">S12H4_29791</name>
</gene>
<dbReference type="GO" id="GO:0032259">
    <property type="term" value="P:methylation"/>
    <property type="evidence" value="ECO:0007669"/>
    <property type="project" value="UniProtKB-KW"/>
</dbReference>
<comment type="caution">
    <text evidence="4">The sequence shown here is derived from an EMBL/GenBank/DDBJ whole genome shotgun (WGS) entry which is preliminary data.</text>
</comment>
<dbReference type="EMBL" id="BARW01017215">
    <property type="protein sequence ID" value="GAJ00104.1"/>
    <property type="molecule type" value="Genomic_DNA"/>
</dbReference>
<name>X1T4F2_9ZZZZ</name>
<keyword evidence="2" id="KW-0808">Transferase</keyword>
<sequence length="170" mass="18873">MLDEQSGERKSAGNYKNIEMAKQGGGIFGGGEVQNNYANDTGGASRFFYCAKASKSERNRGCDGLEEKIMKQNFTGKTCIDNREGRVEHKRPNVKFKNTHPTIKPLALMKYLCTLTKTPTGGIVLDPFCGSGTTLMACKKLKRDYIGIDNNSEYCEIARRRVNAIPESFI</sequence>
<feature type="domain" description="DNA methylase N-4/N-6" evidence="3">
    <location>
        <begin position="87"/>
        <end position="159"/>
    </location>
</feature>
<organism evidence="4">
    <name type="scientific">marine sediment metagenome</name>
    <dbReference type="NCBI Taxonomy" id="412755"/>
    <lineage>
        <taxon>unclassified sequences</taxon>
        <taxon>metagenomes</taxon>
        <taxon>ecological metagenomes</taxon>
    </lineage>
</organism>
<dbReference type="AlphaFoldDB" id="X1T4F2"/>
<reference evidence="4" key="1">
    <citation type="journal article" date="2014" name="Front. Microbiol.">
        <title>High frequency of phylogenetically diverse reductive dehalogenase-homologous genes in deep subseafloor sedimentary metagenomes.</title>
        <authorList>
            <person name="Kawai M."/>
            <person name="Futagami T."/>
            <person name="Toyoda A."/>
            <person name="Takaki Y."/>
            <person name="Nishi S."/>
            <person name="Hori S."/>
            <person name="Arai W."/>
            <person name="Tsubouchi T."/>
            <person name="Morono Y."/>
            <person name="Uchiyama I."/>
            <person name="Ito T."/>
            <person name="Fujiyama A."/>
            <person name="Inagaki F."/>
            <person name="Takami H."/>
        </authorList>
    </citation>
    <scope>NUCLEOTIDE SEQUENCE</scope>
    <source>
        <strain evidence="4">Expedition CK06-06</strain>
    </source>
</reference>
<evidence type="ECO:0000256" key="1">
    <source>
        <dbReference type="ARBA" id="ARBA00022603"/>
    </source>
</evidence>
<dbReference type="Gene3D" id="3.40.50.150">
    <property type="entry name" value="Vaccinia Virus protein VP39"/>
    <property type="match status" value="1"/>
</dbReference>
<evidence type="ECO:0000313" key="4">
    <source>
        <dbReference type="EMBL" id="GAJ00104.1"/>
    </source>
</evidence>
<dbReference type="SUPFAM" id="SSF53335">
    <property type="entry name" value="S-adenosyl-L-methionine-dependent methyltransferases"/>
    <property type="match status" value="1"/>
</dbReference>
<dbReference type="PANTHER" id="PTHR13370">
    <property type="entry name" value="RNA METHYLASE-RELATED"/>
    <property type="match status" value="1"/>
</dbReference>
<dbReference type="InterPro" id="IPR029063">
    <property type="entry name" value="SAM-dependent_MTases_sf"/>
</dbReference>
<dbReference type="PRINTS" id="PR00508">
    <property type="entry name" value="S21N4MTFRASE"/>
</dbReference>
<dbReference type="InterPro" id="IPR002941">
    <property type="entry name" value="DNA_methylase_N4/N6"/>
</dbReference>
<protein>
    <recommendedName>
        <fullName evidence="3">DNA methylase N-4/N-6 domain-containing protein</fullName>
    </recommendedName>
</protein>
<feature type="non-terminal residue" evidence="4">
    <location>
        <position position="170"/>
    </location>
</feature>
<dbReference type="GO" id="GO:0005737">
    <property type="term" value="C:cytoplasm"/>
    <property type="evidence" value="ECO:0007669"/>
    <property type="project" value="TreeGrafter"/>
</dbReference>